<keyword evidence="1" id="KW-0812">Transmembrane</keyword>
<evidence type="ECO:0000313" key="3">
    <source>
        <dbReference type="Proteomes" id="UP000184529"/>
    </source>
</evidence>
<dbReference type="RefSeq" id="WP_072869149.1">
    <property type="nucleotide sequence ID" value="NZ_FQZM01000021.1"/>
</dbReference>
<evidence type="ECO:0000256" key="1">
    <source>
        <dbReference type="SAM" id="Phobius"/>
    </source>
</evidence>
<name>A0A1M6H2C0_9FIRM</name>
<dbReference type="Proteomes" id="UP000184529">
    <property type="component" value="Unassembled WGS sequence"/>
</dbReference>
<dbReference type="AlphaFoldDB" id="A0A1M6H2C0"/>
<proteinExistence type="predicted"/>
<feature type="transmembrane region" description="Helical" evidence="1">
    <location>
        <begin position="12"/>
        <end position="34"/>
    </location>
</feature>
<keyword evidence="1" id="KW-0472">Membrane</keyword>
<accession>A0A1M6H2C0</accession>
<keyword evidence="3" id="KW-1185">Reference proteome</keyword>
<gene>
    <name evidence="2" type="ORF">SAMN02745219_01898</name>
</gene>
<reference evidence="3" key="1">
    <citation type="submission" date="2016-11" db="EMBL/GenBank/DDBJ databases">
        <authorList>
            <person name="Varghese N."/>
            <person name="Submissions S."/>
        </authorList>
    </citation>
    <scope>NUCLEOTIDE SEQUENCE [LARGE SCALE GENOMIC DNA]</scope>
    <source>
        <strain evidence="3">DSM 16057</strain>
    </source>
</reference>
<evidence type="ECO:0000313" key="2">
    <source>
        <dbReference type="EMBL" id="SHJ16341.1"/>
    </source>
</evidence>
<dbReference type="OrthoDB" id="9932535at2"/>
<dbReference type="EMBL" id="FQZM01000021">
    <property type="protein sequence ID" value="SHJ16341.1"/>
    <property type="molecule type" value="Genomic_DNA"/>
</dbReference>
<sequence length="130" mass="14419">MFRKFFLSDKGSIDVILIVAVGVLCAVILTINVVRPPRTAEDLTLLNSSILSVPASQCEIRGILRKNSPAALVVVDREGRVVDTVPDARVWLATDDRLLILTKREDSSRIPPLSVNHLRLVLEPQNGERR</sequence>
<dbReference type="STRING" id="1121432.SAMN02745219_01898"/>
<protein>
    <submittedName>
        <fullName evidence="2">Uncharacterized protein</fullName>
    </submittedName>
</protein>
<organism evidence="2 3">
    <name type="scientific">Desulfofundulus thermosubterraneus DSM 16057</name>
    <dbReference type="NCBI Taxonomy" id="1121432"/>
    <lineage>
        <taxon>Bacteria</taxon>
        <taxon>Bacillati</taxon>
        <taxon>Bacillota</taxon>
        <taxon>Clostridia</taxon>
        <taxon>Eubacteriales</taxon>
        <taxon>Peptococcaceae</taxon>
        <taxon>Desulfofundulus</taxon>
    </lineage>
</organism>
<keyword evidence="1" id="KW-1133">Transmembrane helix</keyword>